<accession>U5G6M3</accession>
<dbReference type="Proteomes" id="UP000006729">
    <property type="component" value="Chromosome 8"/>
</dbReference>
<dbReference type="InParanoid" id="U5G6M3"/>
<dbReference type="AlphaFoldDB" id="U5G6M3"/>
<keyword evidence="3" id="KW-1185">Reference proteome</keyword>
<dbReference type="HOGENOM" id="CLU_712495_0_0_1"/>
<organism evidence="2 3">
    <name type="scientific">Populus trichocarpa</name>
    <name type="common">Western balsam poplar</name>
    <name type="synonym">Populus balsamifera subsp. trichocarpa</name>
    <dbReference type="NCBI Taxonomy" id="3694"/>
    <lineage>
        <taxon>Eukaryota</taxon>
        <taxon>Viridiplantae</taxon>
        <taxon>Streptophyta</taxon>
        <taxon>Embryophyta</taxon>
        <taxon>Tracheophyta</taxon>
        <taxon>Spermatophyta</taxon>
        <taxon>Magnoliopsida</taxon>
        <taxon>eudicotyledons</taxon>
        <taxon>Gunneridae</taxon>
        <taxon>Pentapetalae</taxon>
        <taxon>rosids</taxon>
        <taxon>fabids</taxon>
        <taxon>Malpighiales</taxon>
        <taxon>Salicaceae</taxon>
        <taxon>Saliceae</taxon>
        <taxon>Populus</taxon>
    </lineage>
</organism>
<feature type="compositionally biased region" description="Low complexity" evidence="1">
    <location>
        <begin position="131"/>
        <end position="144"/>
    </location>
</feature>
<reference evidence="2 3" key="1">
    <citation type="journal article" date="2006" name="Science">
        <title>The genome of black cottonwood, Populus trichocarpa (Torr. &amp; Gray).</title>
        <authorList>
            <person name="Tuskan G.A."/>
            <person name="Difazio S."/>
            <person name="Jansson S."/>
            <person name="Bohlmann J."/>
            <person name="Grigoriev I."/>
            <person name="Hellsten U."/>
            <person name="Putnam N."/>
            <person name="Ralph S."/>
            <person name="Rombauts S."/>
            <person name="Salamov A."/>
            <person name="Schein J."/>
            <person name="Sterck L."/>
            <person name="Aerts A."/>
            <person name="Bhalerao R.R."/>
            <person name="Bhalerao R.P."/>
            <person name="Blaudez D."/>
            <person name="Boerjan W."/>
            <person name="Brun A."/>
            <person name="Brunner A."/>
            <person name="Busov V."/>
            <person name="Campbell M."/>
            <person name="Carlson J."/>
            <person name="Chalot M."/>
            <person name="Chapman J."/>
            <person name="Chen G.L."/>
            <person name="Cooper D."/>
            <person name="Coutinho P.M."/>
            <person name="Couturier J."/>
            <person name="Covert S."/>
            <person name="Cronk Q."/>
            <person name="Cunningham R."/>
            <person name="Davis J."/>
            <person name="Degroeve S."/>
            <person name="Dejardin A."/>
            <person name="Depamphilis C."/>
            <person name="Detter J."/>
            <person name="Dirks B."/>
            <person name="Dubchak I."/>
            <person name="Duplessis S."/>
            <person name="Ehlting J."/>
            <person name="Ellis B."/>
            <person name="Gendler K."/>
            <person name="Goodstein D."/>
            <person name="Gribskov M."/>
            <person name="Grimwood J."/>
            <person name="Groover A."/>
            <person name="Gunter L."/>
            <person name="Hamberger B."/>
            <person name="Heinze B."/>
            <person name="Helariutta Y."/>
            <person name="Henrissat B."/>
            <person name="Holligan D."/>
            <person name="Holt R."/>
            <person name="Huang W."/>
            <person name="Islam-Faridi N."/>
            <person name="Jones S."/>
            <person name="Jones-Rhoades M."/>
            <person name="Jorgensen R."/>
            <person name="Joshi C."/>
            <person name="Kangasjarvi J."/>
            <person name="Karlsson J."/>
            <person name="Kelleher C."/>
            <person name="Kirkpatrick R."/>
            <person name="Kirst M."/>
            <person name="Kohler A."/>
            <person name="Kalluri U."/>
            <person name="Larimer F."/>
            <person name="Leebens-Mack J."/>
            <person name="Leple J.C."/>
            <person name="Locascio P."/>
            <person name="Lou Y."/>
            <person name="Lucas S."/>
            <person name="Martin F."/>
            <person name="Montanini B."/>
            <person name="Napoli C."/>
            <person name="Nelson D.R."/>
            <person name="Nelson C."/>
            <person name="Nieminen K."/>
            <person name="Nilsson O."/>
            <person name="Pereda V."/>
            <person name="Peter G."/>
            <person name="Philippe R."/>
            <person name="Pilate G."/>
            <person name="Poliakov A."/>
            <person name="Razumovskaya J."/>
            <person name="Richardson P."/>
            <person name="Rinaldi C."/>
            <person name="Ritland K."/>
            <person name="Rouze P."/>
            <person name="Ryaboy D."/>
            <person name="Schmutz J."/>
            <person name="Schrader J."/>
            <person name="Segerman B."/>
            <person name="Shin H."/>
            <person name="Siddiqui A."/>
            <person name="Sterky F."/>
            <person name="Terry A."/>
            <person name="Tsai C.J."/>
            <person name="Uberbacher E."/>
            <person name="Unneberg P."/>
            <person name="Vahala J."/>
            <person name="Wall K."/>
            <person name="Wessler S."/>
            <person name="Yang G."/>
            <person name="Yin T."/>
            <person name="Douglas C."/>
            <person name="Marra M."/>
            <person name="Sandberg G."/>
            <person name="Van de Peer Y."/>
            <person name="Rokhsar D."/>
        </authorList>
    </citation>
    <scope>NUCLEOTIDE SEQUENCE [LARGE SCALE GENOMIC DNA]</scope>
    <source>
        <strain evidence="3">cv. Nisqually</strain>
    </source>
</reference>
<feature type="compositionally biased region" description="Polar residues" evidence="1">
    <location>
        <begin position="318"/>
        <end position="342"/>
    </location>
</feature>
<feature type="region of interest" description="Disordered" evidence="1">
    <location>
        <begin position="36"/>
        <end position="56"/>
    </location>
</feature>
<evidence type="ECO:0000256" key="1">
    <source>
        <dbReference type="SAM" id="MobiDB-lite"/>
    </source>
</evidence>
<feature type="compositionally biased region" description="Polar residues" evidence="1">
    <location>
        <begin position="36"/>
        <end position="51"/>
    </location>
</feature>
<dbReference type="EMBL" id="CM009297">
    <property type="protein sequence ID" value="PNT26056.1"/>
    <property type="molecule type" value="Genomic_DNA"/>
</dbReference>
<feature type="region of interest" description="Disordered" evidence="1">
    <location>
        <begin position="247"/>
        <end position="279"/>
    </location>
</feature>
<evidence type="ECO:0000313" key="3">
    <source>
        <dbReference type="Proteomes" id="UP000006729"/>
    </source>
</evidence>
<feature type="compositionally biased region" description="Pro residues" evidence="1">
    <location>
        <begin position="158"/>
        <end position="167"/>
    </location>
</feature>
<evidence type="ECO:0000313" key="2">
    <source>
        <dbReference type="EMBL" id="PNT26056.1"/>
    </source>
</evidence>
<protein>
    <submittedName>
        <fullName evidence="2">Uncharacterized protein</fullName>
    </submittedName>
</protein>
<gene>
    <name evidence="2" type="ORF">POPTR_008G217800</name>
</gene>
<feature type="region of interest" description="Disordered" evidence="1">
    <location>
        <begin position="73"/>
        <end position="167"/>
    </location>
</feature>
<sequence length="388" mass="41159">MTKSKVKSSTLCSTQGNFRLQTKRHTFILHTSRVPSRNCSPVHQGSISPYPTSSPPRTKVTFIDFADFTSAARVSSKRKNKTMQKTGSPAPSLHCHSSGGRNGGSSGSSRASPLATERHTERRVGVHPSGSCPSLSGLTPTLTTVPPPPSSFVKSHPSAPPFDATPPPVDATLASLVMDKSQPGCSRSTPADTPPGTLNSQSPALVHFPEYASSASCYLQETDVMYESLPRFCKQCKTLGHSTLTCTKGLKPKSKKRSHETPTCSASSSPSAETDDVEKQEPYCAGPSVVPQVDPISIEAATVGALRPQSPGRKRSKATVTELSSSTTPIHHSKAEATTTVAPSTRQYLTRSKTATIPCLGLQRKFKAPAVVFQSLHSSDDSAPSSTF</sequence>
<feature type="compositionally biased region" description="Low complexity" evidence="1">
    <location>
        <begin position="261"/>
        <end position="272"/>
    </location>
</feature>
<name>U5G6M3_POPTR</name>
<proteinExistence type="predicted"/>
<feature type="region of interest" description="Disordered" evidence="1">
    <location>
        <begin position="306"/>
        <end position="342"/>
    </location>
</feature>